<reference evidence="2" key="1">
    <citation type="submission" date="2017-10" db="EMBL/GenBank/DDBJ databases">
        <authorList>
            <person name="Wilpiszeski R.L."/>
            <person name="Zhidan Z."/>
            <person name="House C.H."/>
        </authorList>
    </citation>
    <scope>NUCLEOTIDE SEQUENCE</scope>
    <source>
        <strain evidence="2">12_S12</strain>
    </source>
</reference>
<reference evidence="3 4" key="2">
    <citation type="journal article" date="2019" name="Extremophiles">
        <title>Biogeography of thermophiles and predominance of Thermus scotoductus in domestic water heaters.</title>
        <authorList>
            <person name="Wilpiszeski R.L."/>
            <person name="Zhang Z."/>
            <person name="House C.H."/>
        </authorList>
    </citation>
    <scope>NUCLEOTIDE SEQUENCE [LARGE SCALE GENOMIC DNA]</scope>
    <source>
        <strain evidence="2 4">12_S12</strain>
        <strain evidence="1 3">32_S32</strain>
    </source>
</reference>
<comment type="caution">
    <text evidence="1">The sequence shown here is derived from an EMBL/GenBank/DDBJ whole genome shotgun (WGS) entry which is preliminary data.</text>
</comment>
<dbReference type="RefSeq" id="WP_126190890.1">
    <property type="nucleotide sequence ID" value="NZ_PELN01000332.1"/>
</dbReference>
<sequence length="143" mass="15844">MGVDLIKALTLLWALVVYGLPDGWDVALGARLSLGLDGVVLEVGVDPVGIYRRPPPWPWDGLCGLDALGMVFVNPNAAALGCADTLDHELGHVWQYRAYGLAYALTYHAYPGWWEPSRPWEEIPYSPRVLLHPLIRLAIPYDP</sequence>
<evidence type="ECO:0000313" key="4">
    <source>
        <dbReference type="Proteomes" id="UP000287962"/>
    </source>
</evidence>
<accession>A0A430R3R6</accession>
<gene>
    <name evidence="2" type="ORF">CSW25_10785</name>
    <name evidence="1" type="ORF">CSW45_08720</name>
</gene>
<name>A0A430R3R6_THESC</name>
<evidence type="ECO:0000313" key="1">
    <source>
        <dbReference type="EMBL" id="RTH02024.1"/>
    </source>
</evidence>
<organism evidence="1 3">
    <name type="scientific">Thermus scotoductus</name>
    <dbReference type="NCBI Taxonomy" id="37636"/>
    <lineage>
        <taxon>Bacteria</taxon>
        <taxon>Thermotogati</taxon>
        <taxon>Deinococcota</taxon>
        <taxon>Deinococci</taxon>
        <taxon>Thermales</taxon>
        <taxon>Thermaceae</taxon>
        <taxon>Thermus</taxon>
    </lineage>
</organism>
<dbReference type="EMBL" id="PELR01000301">
    <property type="protein sequence ID" value="RTH02024.1"/>
    <property type="molecule type" value="Genomic_DNA"/>
</dbReference>
<dbReference type="Proteomes" id="UP000287962">
    <property type="component" value="Unassembled WGS sequence"/>
</dbReference>
<evidence type="ECO:0000313" key="2">
    <source>
        <dbReference type="EMBL" id="RTI05600.1"/>
    </source>
</evidence>
<keyword evidence="4" id="KW-1185">Reference proteome</keyword>
<dbReference type="AlphaFoldDB" id="A0A430R3R6"/>
<protein>
    <submittedName>
        <fullName evidence="1">Zinc metallopeptidase motif-containing protein</fullName>
    </submittedName>
</protein>
<evidence type="ECO:0000313" key="3">
    <source>
        <dbReference type="Proteomes" id="UP000286910"/>
    </source>
</evidence>
<dbReference type="EMBL" id="PEML01000296">
    <property type="protein sequence ID" value="RTI05600.1"/>
    <property type="molecule type" value="Genomic_DNA"/>
</dbReference>
<dbReference type="Proteomes" id="UP000286910">
    <property type="component" value="Unassembled WGS sequence"/>
</dbReference>
<proteinExistence type="predicted"/>